<dbReference type="EMBL" id="WSQA01000001">
    <property type="protein sequence ID" value="MVZ60578.1"/>
    <property type="molecule type" value="Genomic_DNA"/>
</dbReference>
<protein>
    <submittedName>
        <fullName evidence="2">Uncharacterized protein</fullName>
    </submittedName>
</protein>
<dbReference type="AlphaFoldDB" id="A0A6N8KXD6"/>
<name>A0A6N8KXD6_9SPHI</name>
<dbReference type="Proteomes" id="UP000435036">
    <property type="component" value="Unassembled WGS sequence"/>
</dbReference>
<accession>A0A6N8KXD6</accession>
<evidence type="ECO:0000313" key="3">
    <source>
        <dbReference type="Proteomes" id="UP000435036"/>
    </source>
</evidence>
<evidence type="ECO:0000256" key="1">
    <source>
        <dbReference type="SAM" id="MobiDB-lite"/>
    </source>
</evidence>
<proteinExistence type="predicted"/>
<gene>
    <name evidence="2" type="ORF">GQF63_00950</name>
</gene>
<reference evidence="2 3" key="1">
    <citation type="submission" date="2019-12" db="EMBL/GenBank/DDBJ databases">
        <authorList>
            <person name="Dong K."/>
        </authorList>
    </citation>
    <scope>NUCLEOTIDE SEQUENCE [LARGE SCALE GENOMIC DNA]</scope>
    <source>
        <strain evidence="2 3">JCM 31225</strain>
    </source>
</reference>
<feature type="compositionally biased region" description="Polar residues" evidence="1">
    <location>
        <begin position="27"/>
        <end position="53"/>
    </location>
</feature>
<keyword evidence="3" id="KW-1185">Reference proteome</keyword>
<organism evidence="2 3">
    <name type="scientific">Sphingobacterium humi</name>
    <dbReference type="NCBI Taxonomy" id="1796905"/>
    <lineage>
        <taxon>Bacteria</taxon>
        <taxon>Pseudomonadati</taxon>
        <taxon>Bacteroidota</taxon>
        <taxon>Sphingobacteriia</taxon>
        <taxon>Sphingobacteriales</taxon>
        <taxon>Sphingobacteriaceae</taxon>
        <taxon>Sphingobacterium</taxon>
    </lineage>
</organism>
<comment type="caution">
    <text evidence="2">The sequence shown here is derived from an EMBL/GenBank/DDBJ whole genome shotgun (WGS) entry which is preliminary data.</text>
</comment>
<evidence type="ECO:0000313" key="2">
    <source>
        <dbReference type="EMBL" id="MVZ60578.1"/>
    </source>
</evidence>
<feature type="region of interest" description="Disordered" evidence="1">
    <location>
        <begin position="27"/>
        <end position="61"/>
    </location>
</feature>
<sequence length="61" mass="6838">MKKQYKSPKIELVIIELEEGIATGSATATFTDKNGGTSPQVDNWTAEDMNSNPFPRHIENW</sequence>
<dbReference type="RefSeq" id="WP_160367221.1">
    <property type="nucleotide sequence ID" value="NZ_WSQA01000001.1"/>
</dbReference>